<comment type="caution">
    <text evidence="2">The sequence shown here is derived from an EMBL/GenBank/DDBJ whole genome shotgun (WGS) entry which is preliminary data.</text>
</comment>
<keyword evidence="3" id="KW-1185">Reference proteome</keyword>
<evidence type="ECO:0000256" key="1">
    <source>
        <dbReference type="SAM" id="Phobius"/>
    </source>
</evidence>
<gene>
    <name evidence="2" type="ORF">ACFFPI_12150</name>
</gene>
<accession>A0ABV5URY0</accession>
<keyword evidence="1" id="KW-0472">Membrane</keyword>
<evidence type="ECO:0008006" key="4">
    <source>
        <dbReference type="Google" id="ProtNLM"/>
    </source>
</evidence>
<evidence type="ECO:0000313" key="2">
    <source>
        <dbReference type="EMBL" id="MFB9714874.1"/>
    </source>
</evidence>
<reference evidence="2 3" key="1">
    <citation type="submission" date="2024-09" db="EMBL/GenBank/DDBJ databases">
        <authorList>
            <person name="Sun Q."/>
            <person name="Mori K."/>
        </authorList>
    </citation>
    <scope>NUCLEOTIDE SEQUENCE [LARGE SCALE GENOMIC DNA]</scope>
    <source>
        <strain evidence="2 3">JCM 13519</strain>
    </source>
</reference>
<proteinExistence type="predicted"/>
<keyword evidence="1" id="KW-1133">Transmembrane helix</keyword>
<dbReference type="EMBL" id="JBHMBH010000027">
    <property type="protein sequence ID" value="MFB9714874.1"/>
    <property type="molecule type" value="Genomic_DNA"/>
</dbReference>
<name>A0ABV5URY0_9MICC</name>
<evidence type="ECO:0000313" key="3">
    <source>
        <dbReference type="Proteomes" id="UP001589536"/>
    </source>
</evidence>
<organism evidence="2 3">
    <name type="scientific">Arthrobacter methylotrophus</name>
    <dbReference type="NCBI Taxonomy" id="121291"/>
    <lineage>
        <taxon>Bacteria</taxon>
        <taxon>Bacillati</taxon>
        <taxon>Actinomycetota</taxon>
        <taxon>Actinomycetes</taxon>
        <taxon>Micrococcales</taxon>
        <taxon>Micrococcaceae</taxon>
        <taxon>Arthrobacter</taxon>
    </lineage>
</organism>
<feature type="transmembrane region" description="Helical" evidence="1">
    <location>
        <begin position="57"/>
        <end position="80"/>
    </location>
</feature>
<keyword evidence="1" id="KW-0812">Transmembrane</keyword>
<dbReference type="Proteomes" id="UP001589536">
    <property type="component" value="Unassembled WGS sequence"/>
</dbReference>
<protein>
    <recommendedName>
        <fullName evidence="4">ABC transporter permease</fullName>
    </recommendedName>
</protein>
<sequence length="81" mass="8680">MSESVLPVANLQPAPRHLRTRPVLGEIRDWQLPGGGSVASIDTSRLPGEIRHFRKKLVALGIVILVALSIPTLVVALIVIG</sequence>
<dbReference type="RefSeq" id="WP_345040003.1">
    <property type="nucleotide sequence ID" value="NZ_BAABED010000001.1"/>
</dbReference>